<reference evidence="2 3" key="1">
    <citation type="journal article" date="2016" name="Genome Announc.">
        <title>Draft Genome Sequences of Five Rapidly Growing Mycobacterium Species, M. thermoresistibile, M. fortuitum subsp. acetamidolyticum, M. canariasense, M. brisbanense, and M. novocastrense.</title>
        <authorList>
            <person name="Katahira K."/>
            <person name="Ogura Y."/>
            <person name="Gotoh Y."/>
            <person name="Hayashi T."/>
        </authorList>
    </citation>
    <scope>NUCLEOTIDE SEQUENCE [LARGE SCALE GENOMIC DNA]</scope>
    <source>
        <strain evidence="2 3">JCM18114</strain>
    </source>
</reference>
<feature type="domain" description="N-acetyltransferase" evidence="1">
    <location>
        <begin position="17"/>
        <end position="151"/>
    </location>
</feature>
<comment type="caution">
    <text evidence="2">The sequence shown here is derived from an EMBL/GenBank/DDBJ whole genome shotgun (WGS) entry which is preliminary data.</text>
</comment>
<evidence type="ECO:0000259" key="1">
    <source>
        <dbReference type="PROSITE" id="PS51186"/>
    </source>
</evidence>
<dbReference type="EMBL" id="BCTA01000038">
    <property type="protein sequence ID" value="GAT10197.1"/>
    <property type="molecule type" value="Genomic_DNA"/>
</dbReference>
<dbReference type="PROSITE" id="PS51186">
    <property type="entry name" value="GNAT"/>
    <property type="match status" value="1"/>
</dbReference>
<accession>A0ABQ0KLL0</accession>
<evidence type="ECO:0000313" key="3">
    <source>
        <dbReference type="Proteomes" id="UP000069773"/>
    </source>
</evidence>
<keyword evidence="3" id="KW-1185">Reference proteome</keyword>
<dbReference type="RefSeq" id="WP_067391259.1">
    <property type="nucleotide sequence ID" value="NZ_BCTA01000038.1"/>
</dbReference>
<organism evidence="2 3">
    <name type="scientific">Mycolicibacterium novocastrense</name>
    <name type="common">Mycobacterium novocastrense</name>
    <dbReference type="NCBI Taxonomy" id="59813"/>
    <lineage>
        <taxon>Bacteria</taxon>
        <taxon>Bacillati</taxon>
        <taxon>Actinomycetota</taxon>
        <taxon>Actinomycetes</taxon>
        <taxon>Mycobacteriales</taxon>
        <taxon>Mycobacteriaceae</taxon>
        <taxon>Mycolicibacterium</taxon>
    </lineage>
</organism>
<name>A0ABQ0KLL0_MYCNV</name>
<dbReference type="Proteomes" id="UP000069773">
    <property type="component" value="Unassembled WGS sequence"/>
</dbReference>
<protein>
    <recommendedName>
        <fullName evidence="1">N-acetyltransferase domain-containing protein</fullName>
    </recommendedName>
</protein>
<dbReference type="InterPro" id="IPR000182">
    <property type="entry name" value="GNAT_dom"/>
</dbReference>
<dbReference type="InterPro" id="IPR016181">
    <property type="entry name" value="Acyl_CoA_acyltransferase"/>
</dbReference>
<proteinExistence type="predicted"/>
<sequence length="163" mass="19158">MTFEFVDLRRGTANRYSWVPPFDESQRYDHDRWWDEVRELDDDPWYVQVLDARTEVARIKLGDRIEIDHYAGVPDLGAEGLEIDFFEVATEARGKRVGTLVIEQFARRHPDRRLLAYSERADEFWASLGWSSFMPPDYDPDHEDPSTLFIAPPCWQTGPDYLS</sequence>
<dbReference type="SUPFAM" id="SSF55729">
    <property type="entry name" value="Acyl-CoA N-acyltransferases (Nat)"/>
    <property type="match status" value="1"/>
</dbReference>
<gene>
    <name evidence="2" type="ORF">RMCN_3330</name>
</gene>
<evidence type="ECO:0000313" key="2">
    <source>
        <dbReference type="EMBL" id="GAT10197.1"/>
    </source>
</evidence>